<evidence type="ECO:0000313" key="3">
    <source>
        <dbReference type="Proteomes" id="UP001500610"/>
    </source>
</evidence>
<feature type="region of interest" description="Disordered" evidence="1">
    <location>
        <begin position="78"/>
        <end position="105"/>
    </location>
</feature>
<evidence type="ECO:0000313" key="2">
    <source>
        <dbReference type="EMBL" id="GAA4996205.1"/>
    </source>
</evidence>
<dbReference type="EMBL" id="BAABIV010000016">
    <property type="protein sequence ID" value="GAA4996205.1"/>
    <property type="molecule type" value="Genomic_DNA"/>
</dbReference>
<dbReference type="Gene3D" id="3.40.1580.10">
    <property type="entry name" value="SMI1/KNR4-like"/>
    <property type="match status" value="1"/>
</dbReference>
<gene>
    <name evidence="2" type="ORF">GCM10023257_43000</name>
</gene>
<accession>A0ABP9IG71</accession>
<comment type="caution">
    <text evidence="2">The sequence shown here is derived from an EMBL/GenBank/DDBJ whole genome shotgun (WGS) entry which is preliminary data.</text>
</comment>
<proteinExistence type="predicted"/>
<organism evidence="2 3">
    <name type="scientific">Streptomyces hyderabadensis</name>
    <dbReference type="NCBI Taxonomy" id="598549"/>
    <lineage>
        <taxon>Bacteria</taxon>
        <taxon>Bacillati</taxon>
        <taxon>Actinomycetota</taxon>
        <taxon>Actinomycetes</taxon>
        <taxon>Kitasatosporales</taxon>
        <taxon>Streptomycetaceae</taxon>
        <taxon>Streptomyces</taxon>
    </lineage>
</organism>
<evidence type="ECO:0000256" key="1">
    <source>
        <dbReference type="SAM" id="MobiDB-lite"/>
    </source>
</evidence>
<dbReference type="Proteomes" id="UP001500610">
    <property type="component" value="Unassembled WGS sequence"/>
</dbReference>
<sequence length="105" mass="12168">MDVRVDWPRVEQDLGVWLPGDYKWLVEQYGPGSFDGFLHVFQPVVPVATVRLVDRAERAAEILDQLREGEESIPWVTRPEDAPHSWTITANGARNTKWPRHRGHR</sequence>
<dbReference type="InterPro" id="IPR037883">
    <property type="entry name" value="Knr4/Smi1-like_sf"/>
</dbReference>
<keyword evidence="3" id="KW-1185">Reference proteome</keyword>
<name>A0ABP9IG71_9ACTN</name>
<dbReference type="SUPFAM" id="SSF160631">
    <property type="entry name" value="SMI1/KNR4-like"/>
    <property type="match status" value="1"/>
</dbReference>
<protein>
    <submittedName>
        <fullName evidence="2">Uncharacterized protein</fullName>
    </submittedName>
</protein>
<reference evidence="3" key="1">
    <citation type="journal article" date="2019" name="Int. J. Syst. Evol. Microbiol.">
        <title>The Global Catalogue of Microorganisms (GCM) 10K type strain sequencing project: providing services to taxonomists for standard genome sequencing and annotation.</title>
        <authorList>
            <consortium name="The Broad Institute Genomics Platform"/>
            <consortium name="The Broad Institute Genome Sequencing Center for Infectious Disease"/>
            <person name="Wu L."/>
            <person name="Ma J."/>
        </authorList>
    </citation>
    <scope>NUCLEOTIDE SEQUENCE [LARGE SCALE GENOMIC DNA]</scope>
    <source>
        <strain evidence="3">JCM 17657</strain>
    </source>
</reference>